<keyword evidence="1" id="KW-0175">Coiled coil</keyword>
<gene>
    <name evidence="3" type="ORF">BDV96DRAFT_640128</name>
</gene>
<evidence type="ECO:0000256" key="2">
    <source>
        <dbReference type="SAM" id="MobiDB-lite"/>
    </source>
</evidence>
<dbReference type="EMBL" id="ML977311">
    <property type="protein sequence ID" value="KAF2122062.1"/>
    <property type="molecule type" value="Genomic_DNA"/>
</dbReference>
<organism evidence="3 4">
    <name type="scientific">Lophiotrema nucula</name>
    <dbReference type="NCBI Taxonomy" id="690887"/>
    <lineage>
        <taxon>Eukaryota</taxon>
        <taxon>Fungi</taxon>
        <taxon>Dikarya</taxon>
        <taxon>Ascomycota</taxon>
        <taxon>Pezizomycotina</taxon>
        <taxon>Dothideomycetes</taxon>
        <taxon>Pleosporomycetidae</taxon>
        <taxon>Pleosporales</taxon>
        <taxon>Lophiotremataceae</taxon>
        <taxon>Lophiotrema</taxon>
    </lineage>
</organism>
<evidence type="ECO:0000313" key="4">
    <source>
        <dbReference type="Proteomes" id="UP000799770"/>
    </source>
</evidence>
<dbReference type="Proteomes" id="UP000799770">
    <property type="component" value="Unassembled WGS sequence"/>
</dbReference>
<accession>A0A6A5ZQV0</accession>
<evidence type="ECO:0000256" key="1">
    <source>
        <dbReference type="SAM" id="Coils"/>
    </source>
</evidence>
<dbReference type="OrthoDB" id="8954335at2759"/>
<feature type="region of interest" description="Disordered" evidence="2">
    <location>
        <begin position="1"/>
        <end position="21"/>
    </location>
</feature>
<dbReference type="InterPro" id="IPR027417">
    <property type="entry name" value="P-loop_NTPase"/>
</dbReference>
<dbReference type="AlphaFoldDB" id="A0A6A5ZQV0"/>
<dbReference type="SUPFAM" id="SSF52540">
    <property type="entry name" value="P-loop containing nucleoside triphosphate hydrolases"/>
    <property type="match status" value="1"/>
</dbReference>
<evidence type="ECO:0000313" key="3">
    <source>
        <dbReference type="EMBL" id="KAF2122062.1"/>
    </source>
</evidence>
<name>A0A6A5ZQV0_9PLEO</name>
<feature type="coiled-coil region" evidence="1">
    <location>
        <begin position="309"/>
        <end position="343"/>
    </location>
</feature>
<reference evidence="3" key="1">
    <citation type="journal article" date="2020" name="Stud. Mycol.">
        <title>101 Dothideomycetes genomes: a test case for predicting lifestyles and emergence of pathogens.</title>
        <authorList>
            <person name="Haridas S."/>
            <person name="Albert R."/>
            <person name="Binder M."/>
            <person name="Bloem J."/>
            <person name="Labutti K."/>
            <person name="Salamov A."/>
            <person name="Andreopoulos B."/>
            <person name="Baker S."/>
            <person name="Barry K."/>
            <person name="Bills G."/>
            <person name="Bluhm B."/>
            <person name="Cannon C."/>
            <person name="Castanera R."/>
            <person name="Culley D."/>
            <person name="Daum C."/>
            <person name="Ezra D."/>
            <person name="Gonzalez J."/>
            <person name="Henrissat B."/>
            <person name="Kuo A."/>
            <person name="Liang C."/>
            <person name="Lipzen A."/>
            <person name="Lutzoni F."/>
            <person name="Magnuson J."/>
            <person name="Mondo S."/>
            <person name="Nolan M."/>
            <person name="Ohm R."/>
            <person name="Pangilinan J."/>
            <person name="Park H.-J."/>
            <person name="Ramirez L."/>
            <person name="Alfaro M."/>
            <person name="Sun H."/>
            <person name="Tritt A."/>
            <person name="Yoshinaga Y."/>
            <person name="Zwiers L.-H."/>
            <person name="Turgeon B."/>
            <person name="Goodwin S."/>
            <person name="Spatafora J."/>
            <person name="Crous P."/>
            <person name="Grigoriev I."/>
        </authorList>
    </citation>
    <scope>NUCLEOTIDE SEQUENCE</scope>
    <source>
        <strain evidence="3">CBS 627.86</strain>
    </source>
</reference>
<evidence type="ECO:0008006" key="5">
    <source>
        <dbReference type="Google" id="ProtNLM"/>
    </source>
</evidence>
<dbReference type="Gene3D" id="3.40.50.300">
    <property type="entry name" value="P-loop containing nucleotide triphosphate hydrolases"/>
    <property type="match status" value="1"/>
</dbReference>
<sequence length="536" mass="59955">MTEVPPPAYVATDSDMKRENDKDNPITVLILGETANGKSTMIKQLANYAGNANLAVGIGGGNVSCTKAVGRYAISTPLRSYHLKDTKGRKVKNAKFSDLVDYTEDDATVAPDDPDHAGKSFNFDLIDTPGLDDSDGNDMEIMTEIIGKVGSLDHLNAVVYVRNMNKPFGRSFGVFYEYIQRCMPSISNGLIIAHTGHTVDKVDQANSQKRDLATERKASFKKASKRSLDLPHFFMDNNPDEYSPFAIMESLNACYSLLTFLTTQLPLDTRTLKLLKTPNMQNTDVHVVLALERLHARLTKRWNNELAAASRAKMQALRMKSEIARLENKIEDKNNRLIEINTDASIVLGTKHVSEGFGLKNLLIDYDLWLDTKVVDFDSDYKITKVEKSVTGGSKWESEDLRGTSWRAKLSAGMLRSINGTATFYTTSRLKHQREIELLKESQKSSKDSIEFHKASLGYENALDEDGADAVAVKLGEDTERCASLLSLIKSETFDITLWPILRRFYVLHQAPTIGEIVEFIRVYDPEMARLVYAEV</sequence>
<proteinExistence type="predicted"/>
<protein>
    <recommendedName>
        <fullName evidence="5">G domain-containing protein</fullName>
    </recommendedName>
</protein>
<keyword evidence="4" id="KW-1185">Reference proteome</keyword>